<reference evidence="1 2" key="1">
    <citation type="submission" date="2023-09" db="EMBL/GenBank/DDBJ databases">
        <authorList>
            <person name="Rey-Velasco X."/>
        </authorList>
    </citation>
    <scope>NUCLEOTIDE SEQUENCE [LARGE SCALE GENOMIC DNA]</scope>
    <source>
        <strain evidence="1 2">P117</strain>
    </source>
</reference>
<comment type="caution">
    <text evidence="1">The sequence shown here is derived from an EMBL/GenBank/DDBJ whole genome shotgun (WGS) entry which is preliminary data.</text>
</comment>
<organism evidence="1 2">
    <name type="scientific">Glaciecola petra</name>
    <dbReference type="NCBI Taxonomy" id="3075602"/>
    <lineage>
        <taxon>Bacteria</taxon>
        <taxon>Pseudomonadati</taxon>
        <taxon>Pseudomonadota</taxon>
        <taxon>Gammaproteobacteria</taxon>
        <taxon>Alteromonadales</taxon>
        <taxon>Alteromonadaceae</taxon>
        <taxon>Glaciecola</taxon>
    </lineage>
</organism>
<name>A0ABU2ZL85_9ALTE</name>
<dbReference type="RefSeq" id="WP_311366909.1">
    <property type="nucleotide sequence ID" value="NZ_JAVRHX010000001.1"/>
</dbReference>
<evidence type="ECO:0000313" key="1">
    <source>
        <dbReference type="EMBL" id="MDT0593388.1"/>
    </source>
</evidence>
<sequence>MRKTIVLIIQIILLVLFLRSSFAQHFFGDAAKQVLTWFESVSSLPERQQIMTLRDTFMRNNMSLKPHQVDYVIEVTETVESINKFYQLYCVKDDKNPYIYGANLKKFCNDIADSELLISS</sequence>
<proteinExistence type="predicted"/>
<keyword evidence="2" id="KW-1185">Reference proteome</keyword>
<protein>
    <submittedName>
        <fullName evidence="1">Uncharacterized protein</fullName>
    </submittedName>
</protein>
<dbReference type="Proteomes" id="UP001253545">
    <property type="component" value="Unassembled WGS sequence"/>
</dbReference>
<dbReference type="EMBL" id="JAVRHX010000001">
    <property type="protein sequence ID" value="MDT0593388.1"/>
    <property type="molecule type" value="Genomic_DNA"/>
</dbReference>
<gene>
    <name evidence="1" type="ORF">RM552_00855</name>
</gene>
<accession>A0ABU2ZL85</accession>
<evidence type="ECO:0000313" key="2">
    <source>
        <dbReference type="Proteomes" id="UP001253545"/>
    </source>
</evidence>